<dbReference type="GO" id="GO:0005509">
    <property type="term" value="F:calcium ion binding"/>
    <property type="evidence" value="ECO:0007669"/>
    <property type="project" value="InterPro"/>
</dbReference>
<dbReference type="OrthoDB" id="9809583at2"/>
<dbReference type="EMBL" id="QQBB01000003">
    <property type="protein sequence ID" value="RDI60203.1"/>
    <property type="molecule type" value="Genomic_DNA"/>
</dbReference>
<dbReference type="Proteomes" id="UP000254925">
    <property type="component" value="Unassembled WGS sequence"/>
</dbReference>
<dbReference type="SUPFAM" id="SSF51120">
    <property type="entry name" value="beta-Roll"/>
    <property type="match status" value="1"/>
</dbReference>
<evidence type="ECO:0000313" key="2">
    <source>
        <dbReference type="EMBL" id="RDI60203.1"/>
    </source>
</evidence>
<sequence>MIILPSQWTPNTRDYDVFVLDNRQWVVDAEKSWSFSSPDDNTLRFEVRKGDQFSDSAWTDPWGVERAEINDTARYSTSQEIGVAYQFMIEPGSHNTARWLVMGQLHSNTSGSPPIEIKLEGNDKMVIYGNYQSSSGSVVYQKLFQDTQDLVRGKWYTMKMLVKIDAYGGGYVDIYRDGQQIVDYSGKLGYLGQTQTYWREGIYRATPSSGETIAINYKNIDIEVGSGARSVSAGSTTSPSPAPTPTGSTLSTWNGEKFVGGWADNTIYGTSGNNMLYGKTGNDTLTGGAGKDAFVFDTQPGSTNQDTIKDFNVYDDTIVLENAIFTTLQAGSLPSGAFYIGARAHDGDDRLIYDSGTGALYYDADGWGSSGSVKIATLAAGLKMTAANFYII</sequence>
<feature type="region of interest" description="Disordered" evidence="1">
    <location>
        <begin position="229"/>
        <end position="250"/>
    </location>
</feature>
<keyword evidence="3" id="KW-1185">Reference proteome</keyword>
<dbReference type="GO" id="GO:0016829">
    <property type="term" value="F:lyase activity"/>
    <property type="evidence" value="ECO:0007669"/>
    <property type="project" value="UniProtKB-KW"/>
</dbReference>
<dbReference type="AlphaFoldDB" id="A0A370HNQ5"/>
<dbReference type="Pfam" id="PF14099">
    <property type="entry name" value="Polysacc_lyase"/>
    <property type="match status" value="1"/>
</dbReference>
<reference evidence="2 3" key="1">
    <citation type="submission" date="2018-07" db="EMBL/GenBank/DDBJ databases">
        <title>Genomic Encyclopedia of Type Strains, Phase IV (KMG-IV): sequencing the most valuable type-strain genomes for metagenomic binning, comparative biology and taxonomic classification.</title>
        <authorList>
            <person name="Goeker M."/>
        </authorList>
    </citation>
    <scope>NUCLEOTIDE SEQUENCE [LARGE SCALE GENOMIC DNA]</scope>
    <source>
        <strain evidence="2 3">DSM 14364</strain>
    </source>
</reference>
<dbReference type="RefSeq" id="WP_114769894.1">
    <property type="nucleotide sequence ID" value="NZ_QQBB01000003.1"/>
</dbReference>
<dbReference type="Pfam" id="PF00353">
    <property type="entry name" value="HemolysinCabind"/>
    <property type="match status" value="1"/>
</dbReference>
<gene>
    <name evidence="2" type="ORF">DES45_103465</name>
</gene>
<protein>
    <submittedName>
        <fullName evidence="2">Polysaccharide lyase-like protein</fullName>
    </submittedName>
</protein>
<comment type="caution">
    <text evidence="2">The sequence shown here is derived from an EMBL/GenBank/DDBJ whole genome shotgun (WGS) entry which is preliminary data.</text>
</comment>
<dbReference type="InterPro" id="IPR011049">
    <property type="entry name" value="Serralysin-like_metalloprot_C"/>
</dbReference>
<organism evidence="2 3">
    <name type="scientific">Microvirga subterranea</name>
    <dbReference type="NCBI Taxonomy" id="186651"/>
    <lineage>
        <taxon>Bacteria</taxon>
        <taxon>Pseudomonadati</taxon>
        <taxon>Pseudomonadota</taxon>
        <taxon>Alphaproteobacteria</taxon>
        <taxon>Hyphomicrobiales</taxon>
        <taxon>Methylobacteriaceae</taxon>
        <taxon>Microvirga</taxon>
    </lineage>
</organism>
<dbReference type="PRINTS" id="PR00313">
    <property type="entry name" value="CABNDNGRPT"/>
</dbReference>
<dbReference type="Gene3D" id="2.150.10.10">
    <property type="entry name" value="Serralysin-like metalloprotease, C-terminal"/>
    <property type="match status" value="1"/>
</dbReference>
<dbReference type="InterPro" id="IPR025975">
    <property type="entry name" value="Polysacc_lyase"/>
</dbReference>
<evidence type="ECO:0000313" key="3">
    <source>
        <dbReference type="Proteomes" id="UP000254925"/>
    </source>
</evidence>
<name>A0A370HNQ5_9HYPH</name>
<evidence type="ECO:0000256" key="1">
    <source>
        <dbReference type="SAM" id="MobiDB-lite"/>
    </source>
</evidence>
<dbReference type="InterPro" id="IPR001343">
    <property type="entry name" value="Hemolysn_Ca-bd"/>
</dbReference>
<accession>A0A370HNQ5</accession>
<proteinExistence type="predicted"/>
<dbReference type="Gene3D" id="2.60.120.200">
    <property type="match status" value="1"/>
</dbReference>
<keyword evidence="2" id="KW-0456">Lyase</keyword>